<name>A0A377J234_9HELI</name>
<dbReference type="Pfam" id="PF04313">
    <property type="entry name" value="HSDR_N"/>
    <property type="match status" value="1"/>
</dbReference>
<evidence type="ECO:0000259" key="11">
    <source>
        <dbReference type="PROSITE" id="PS51192"/>
    </source>
</evidence>
<keyword evidence="7 10" id="KW-0378">Hydrolase</keyword>
<keyword evidence="4 10" id="KW-0547">Nucleotide-binding</keyword>
<keyword evidence="8 10" id="KW-0067">ATP-binding</keyword>
<dbReference type="Gene3D" id="3.90.1570.50">
    <property type="match status" value="2"/>
</dbReference>
<dbReference type="Gene3D" id="1.20.58.2040">
    <property type="match status" value="1"/>
</dbReference>
<evidence type="ECO:0000256" key="5">
    <source>
        <dbReference type="ARBA" id="ARBA00022747"/>
    </source>
</evidence>
<dbReference type="GO" id="GO:0009035">
    <property type="term" value="F:type I site-specific deoxyribonuclease activity"/>
    <property type="evidence" value="ECO:0007669"/>
    <property type="project" value="UniProtKB-EC"/>
</dbReference>
<evidence type="ECO:0000313" key="13">
    <source>
        <dbReference type="Proteomes" id="UP000254841"/>
    </source>
</evidence>
<evidence type="ECO:0000256" key="1">
    <source>
        <dbReference type="ARBA" id="ARBA00000851"/>
    </source>
</evidence>
<dbReference type="Pfam" id="PF22679">
    <property type="entry name" value="T1R_D3-like"/>
    <property type="match status" value="1"/>
</dbReference>
<dbReference type="OrthoDB" id="9758243at2"/>
<dbReference type="InterPro" id="IPR051268">
    <property type="entry name" value="Type-I_R_enzyme_R_subunit"/>
</dbReference>
<dbReference type="InterPro" id="IPR004473">
    <property type="entry name" value="Restrct_endonuc_typeI_HsdR"/>
</dbReference>
<dbReference type="CDD" id="cd18030">
    <property type="entry name" value="DEXHc_RE_I_HsdR"/>
    <property type="match status" value="1"/>
</dbReference>
<protein>
    <recommendedName>
        <fullName evidence="10">Type I restriction enzyme endonuclease subunit</fullName>
        <shortName evidence="10">R protein</shortName>
        <ecNumber evidence="10">3.1.21.3</ecNumber>
    </recommendedName>
</protein>
<dbReference type="InterPro" id="IPR055180">
    <property type="entry name" value="HsdR_RecA-like_helicase_dom_2"/>
</dbReference>
<dbReference type="CDD" id="cd18800">
    <property type="entry name" value="SF2_C_EcoR124I-like"/>
    <property type="match status" value="1"/>
</dbReference>
<dbReference type="EMBL" id="UGHV01000001">
    <property type="protein sequence ID" value="STO96428.1"/>
    <property type="molecule type" value="Genomic_DNA"/>
</dbReference>
<dbReference type="Gene3D" id="3.40.50.300">
    <property type="entry name" value="P-loop containing nucleotide triphosphate hydrolases"/>
    <property type="match status" value="2"/>
</dbReference>
<evidence type="ECO:0000256" key="8">
    <source>
        <dbReference type="ARBA" id="ARBA00022840"/>
    </source>
</evidence>
<dbReference type="GO" id="GO:0005524">
    <property type="term" value="F:ATP binding"/>
    <property type="evidence" value="ECO:0007669"/>
    <property type="project" value="UniProtKB-KW"/>
</dbReference>
<dbReference type="Pfam" id="PF18766">
    <property type="entry name" value="SWI2_SNF2"/>
    <property type="match status" value="1"/>
</dbReference>
<dbReference type="GO" id="GO:0003677">
    <property type="term" value="F:DNA binding"/>
    <property type="evidence" value="ECO:0007669"/>
    <property type="project" value="UniProtKB-KW"/>
</dbReference>
<dbReference type="InterPro" id="IPR007409">
    <property type="entry name" value="Restrct_endonuc_type1_HsdR_N"/>
</dbReference>
<keyword evidence="6" id="KW-0255">Endonuclease</keyword>
<evidence type="ECO:0000256" key="2">
    <source>
        <dbReference type="ARBA" id="ARBA00008598"/>
    </source>
</evidence>
<dbReference type="PANTHER" id="PTHR30195">
    <property type="entry name" value="TYPE I SITE-SPECIFIC DEOXYRIBONUCLEASE PROTEIN SUBUNIT M AND R"/>
    <property type="match status" value="1"/>
</dbReference>
<evidence type="ECO:0000256" key="9">
    <source>
        <dbReference type="ARBA" id="ARBA00023125"/>
    </source>
</evidence>
<keyword evidence="9 10" id="KW-0238">DNA-binding</keyword>
<dbReference type="InterPro" id="IPR014001">
    <property type="entry name" value="Helicase_ATP-bd"/>
</dbReference>
<dbReference type="Pfam" id="PF12008">
    <property type="entry name" value="EcoR124_C"/>
    <property type="match status" value="1"/>
</dbReference>
<evidence type="ECO:0000313" key="12">
    <source>
        <dbReference type="EMBL" id="STO96428.1"/>
    </source>
</evidence>
<accession>A0A377J234</accession>
<dbReference type="EC" id="3.1.21.3" evidence="10"/>
<dbReference type="InterPro" id="IPR040980">
    <property type="entry name" value="SWI2_SNF2"/>
</dbReference>
<dbReference type="Proteomes" id="UP000254841">
    <property type="component" value="Unassembled WGS sequence"/>
</dbReference>
<dbReference type="InterPro" id="IPR022625">
    <property type="entry name" value="TypeI_RM_Rsu_C"/>
</dbReference>
<evidence type="ECO:0000256" key="6">
    <source>
        <dbReference type="ARBA" id="ARBA00022759"/>
    </source>
</evidence>
<dbReference type="PANTHER" id="PTHR30195:SF16">
    <property type="entry name" value="TYPE I RESTRICTION ENZYME ENDONUCLEASE SUBUNIT"/>
    <property type="match status" value="1"/>
</dbReference>
<dbReference type="AlphaFoldDB" id="A0A377J234"/>
<dbReference type="NCBIfam" id="TIGR00348">
    <property type="entry name" value="hsdR"/>
    <property type="match status" value="1"/>
</dbReference>
<dbReference type="RefSeq" id="WP_115010764.1">
    <property type="nucleotide sequence ID" value="NZ_UGHV01000001.1"/>
</dbReference>
<dbReference type="CDD" id="cd22332">
    <property type="entry name" value="HsdR_N"/>
    <property type="match status" value="1"/>
</dbReference>
<dbReference type="InterPro" id="IPR027417">
    <property type="entry name" value="P-loop_NTPase"/>
</dbReference>
<evidence type="ECO:0000256" key="3">
    <source>
        <dbReference type="ARBA" id="ARBA00022722"/>
    </source>
</evidence>
<evidence type="ECO:0000256" key="4">
    <source>
        <dbReference type="ARBA" id="ARBA00022741"/>
    </source>
</evidence>
<dbReference type="SUPFAM" id="SSF52540">
    <property type="entry name" value="P-loop containing nucleoside triphosphate hydrolases"/>
    <property type="match status" value="1"/>
</dbReference>
<dbReference type="SMART" id="SM00487">
    <property type="entry name" value="DEXDc"/>
    <property type="match status" value="1"/>
</dbReference>
<dbReference type="REBASE" id="431707">
    <property type="entry name" value="Hca12410ORF239P"/>
</dbReference>
<dbReference type="GO" id="GO:0009307">
    <property type="term" value="P:DNA restriction-modification system"/>
    <property type="evidence" value="ECO:0007669"/>
    <property type="project" value="UniProtKB-KW"/>
</dbReference>
<comment type="function">
    <text evidence="10">Subunit R is required for both nuclease and ATPase activities, but not for modification.</text>
</comment>
<comment type="catalytic activity">
    <reaction evidence="1 10">
        <text>Endonucleolytic cleavage of DNA to give random double-stranded fragments with terminal 5'-phosphates, ATP is simultaneously hydrolyzed.</text>
        <dbReference type="EC" id="3.1.21.3"/>
    </reaction>
</comment>
<dbReference type="PROSITE" id="PS51192">
    <property type="entry name" value="HELICASE_ATP_BIND_1"/>
    <property type="match status" value="1"/>
</dbReference>
<comment type="subunit">
    <text evidence="10">The type I restriction/modification system is composed of three polypeptides R, M and S.</text>
</comment>
<evidence type="ECO:0000256" key="10">
    <source>
        <dbReference type="RuleBase" id="RU364115"/>
    </source>
</evidence>
<proteinExistence type="inferred from homology"/>
<feature type="domain" description="Helicase ATP-binding" evidence="11">
    <location>
        <begin position="310"/>
        <end position="475"/>
    </location>
</feature>
<keyword evidence="5 10" id="KW-0680">Restriction system</keyword>
<evidence type="ECO:0000256" key="7">
    <source>
        <dbReference type="ARBA" id="ARBA00022801"/>
    </source>
</evidence>
<reference evidence="12 13" key="1">
    <citation type="submission" date="2018-06" db="EMBL/GenBank/DDBJ databases">
        <authorList>
            <consortium name="Pathogen Informatics"/>
            <person name="Doyle S."/>
        </authorList>
    </citation>
    <scope>NUCLEOTIDE SEQUENCE [LARGE SCALE GENOMIC DNA]</scope>
    <source>
        <strain evidence="12 13">NCTC12410</strain>
    </source>
</reference>
<organism evidence="12 13">
    <name type="scientific">Helicobacter canis</name>
    <dbReference type="NCBI Taxonomy" id="29419"/>
    <lineage>
        <taxon>Bacteria</taxon>
        <taxon>Pseudomonadati</taxon>
        <taxon>Campylobacterota</taxon>
        <taxon>Epsilonproteobacteria</taxon>
        <taxon>Campylobacterales</taxon>
        <taxon>Helicobacteraceae</taxon>
        <taxon>Helicobacter</taxon>
    </lineage>
</organism>
<comment type="similarity">
    <text evidence="2 10">Belongs to the HsdR family.</text>
</comment>
<sequence>MRSLKLLAQSTASTIAVEWTPSKKVDSSYQSEAQLEKELIATLQAQGYGYAPISDEKSLESNLRTKLEELNSTTLSNTEWRRFFAQVLSRANASIVEKSVLIQEDYIQPLERDNGSIINFKLIDKADIHKNSLQVINQYEATTPTRSHRYDVSILVNGLPLVHIELKRRGVSLKEAFNQINRYGRESFFSGNALFEFVQIFVISNGTQSKYYSNTTRDFHIKTQNGIKTTKTSNSFEFTSYFSDEKNTIINDLIDFAKTFFARHTLLNILCHYCVLDVDRKLLVLRPYQIAACEKILQQIAISYHNKFYEKSSEQKSGGYIWHTTGSGKTLTSFKTAQLVSKIQEIAKVLFVVDRKDLDYQTMREYDRFQKGAATGSKSTKELQSRLNSTDKNHKIIITTIQKLSRFIAQAEKDHTIFSEHIVMIFDECHRSQFGQMQKDISKAFKKLYLFGFTGTPIFAANALGFETTERVFGACLHRYTIIHAIRDHNVLPFRVSYHTTAKLKSQPIQDEQVPAIDTEEILLAKERISHITRYILEHFTTQTKRSSTYTINGKHTKGFNAIFATQSIPMAMRYYEEFQAQQASLPESQRLKVGIIYSYAPNDEQEEESSEDTISLPKSQRDFLDAAINDYNAIFACRFDSSADNFQNYYKDFSLKLKNRELDLAIVVNMFLTGFDATTLNTLYVDKSLRYHGLLQAYSRTNRILNSIKSFGNIIAFRDLQRNTDDALALFSDENAKGIVFLRSLEEYLHGYTDEKGDKHKGYHELLHILQTRFPLANFLESTLKQSDKRDFLALFGEILKLRNILEVFDEFSDPLSERDRQDYQSYYIDTYESLRAKDQAEKHSVLDEVEFEVELLKQVEVSIEYILELIATYHRHKDKGSYERILKLLDSSLSLRSKKELLLRFIQSLNPQSNVEKDFSTYIAARKDESLDTIITELDLKPKETRAFIQDSFERGELRDYGRAFGEILPPSPLFGKGAEQTHKIREKALEKLQAFFELFKGLELRQER</sequence>
<keyword evidence="3" id="KW-0540">Nuclease</keyword>
<gene>
    <name evidence="12" type="primary">hsdR_2</name>
    <name evidence="12" type="ORF">NCTC12410_00240</name>
</gene>